<gene>
    <name evidence="2" type="ORF">HDF12_004552</name>
</gene>
<protein>
    <submittedName>
        <fullName evidence="2">Uncharacterized protein</fullName>
    </submittedName>
</protein>
<evidence type="ECO:0000313" key="2">
    <source>
        <dbReference type="EMBL" id="NYF54130.1"/>
    </source>
</evidence>
<accession>A0A7Y9NRB5</accession>
<dbReference type="EMBL" id="JACCCV010000003">
    <property type="protein sequence ID" value="NYF54130.1"/>
    <property type="molecule type" value="Genomic_DNA"/>
</dbReference>
<proteinExistence type="predicted"/>
<evidence type="ECO:0000313" key="3">
    <source>
        <dbReference type="Proteomes" id="UP000534186"/>
    </source>
</evidence>
<evidence type="ECO:0000256" key="1">
    <source>
        <dbReference type="SAM" id="MobiDB-lite"/>
    </source>
</evidence>
<dbReference type="Proteomes" id="UP000534186">
    <property type="component" value="Unassembled WGS sequence"/>
</dbReference>
<feature type="region of interest" description="Disordered" evidence="1">
    <location>
        <begin position="163"/>
        <end position="183"/>
    </location>
</feature>
<organism evidence="2 3">
    <name type="scientific">Tunturiibacter lichenicola</name>
    <dbReference type="NCBI Taxonomy" id="2051959"/>
    <lineage>
        <taxon>Bacteria</taxon>
        <taxon>Pseudomonadati</taxon>
        <taxon>Acidobacteriota</taxon>
        <taxon>Terriglobia</taxon>
        <taxon>Terriglobales</taxon>
        <taxon>Acidobacteriaceae</taxon>
        <taxon>Tunturiibacter</taxon>
    </lineage>
</organism>
<dbReference type="AlphaFoldDB" id="A0A7Y9NRB5"/>
<comment type="caution">
    <text evidence="2">The sequence shown here is derived from an EMBL/GenBank/DDBJ whole genome shotgun (WGS) entry which is preliminary data.</text>
</comment>
<sequence length="183" mass="19266">MTSFQGGHGLAFLTVLLSLSTASIGQNQSEAQSPVPGSAIHVTQVLGFEGAKHNATGELKIQGGVMQFQHDGSTATQVSISSIEDIFVEDGDKQVGGTAMMLGKTAAPFGGGRVVSLFAHKKYDFLTVEYLDNSGGFHGAIFQLEKGQGETFKKALVANGAHIRSPGERTPTQSTLEVKNENK</sequence>
<reference evidence="2 3" key="1">
    <citation type="submission" date="2020-07" db="EMBL/GenBank/DDBJ databases">
        <title>Genomic Encyclopedia of Type Strains, Phase IV (KMG-V): Genome sequencing to study the core and pangenomes of soil and plant-associated prokaryotes.</title>
        <authorList>
            <person name="Whitman W."/>
        </authorList>
    </citation>
    <scope>NUCLEOTIDE SEQUENCE [LARGE SCALE GENOMIC DNA]</scope>
    <source>
        <strain evidence="2 3">M8UP30</strain>
    </source>
</reference>
<name>A0A7Y9NRB5_9BACT</name>